<dbReference type="AlphaFoldDB" id="A0A376H6E5"/>
<gene>
    <name evidence="1" type="ORF">NCTC12360_03291</name>
</gene>
<name>A0A376H6E5_ENTGA</name>
<protein>
    <submittedName>
        <fullName evidence="1">Uncharacterized protein</fullName>
    </submittedName>
</protein>
<accession>A0A376H6E5</accession>
<keyword evidence="2" id="KW-1185">Reference proteome</keyword>
<dbReference type="EMBL" id="UFYW01000001">
    <property type="protein sequence ID" value="STD84744.1"/>
    <property type="molecule type" value="Genomic_DNA"/>
</dbReference>
<organism evidence="1 2">
    <name type="scientific">Enterococcus gallinarum</name>
    <dbReference type="NCBI Taxonomy" id="1353"/>
    <lineage>
        <taxon>Bacteria</taxon>
        <taxon>Bacillati</taxon>
        <taxon>Bacillota</taxon>
        <taxon>Bacilli</taxon>
        <taxon>Lactobacillales</taxon>
        <taxon>Enterococcaceae</taxon>
        <taxon>Enterococcus</taxon>
    </lineage>
</organism>
<evidence type="ECO:0000313" key="1">
    <source>
        <dbReference type="EMBL" id="STD84744.1"/>
    </source>
</evidence>
<dbReference type="Proteomes" id="UP000254807">
    <property type="component" value="Unassembled WGS sequence"/>
</dbReference>
<evidence type="ECO:0000313" key="2">
    <source>
        <dbReference type="Proteomes" id="UP000254807"/>
    </source>
</evidence>
<sequence>MNTVLNLQAFKEDSTVSPNSIFTFKCQISLKVPATK</sequence>
<proteinExistence type="predicted"/>
<reference evidence="1 2" key="1">
    <citation type="submission" date="2018-06" db="EMBL/GenBank/DDBJ databases">
        <authorList>
            <consortium name="Pathogen Informatics"/>
            <person name="Doyle S."/>
        </authorList>
    </citation>
    <scope>NUCLEOTIDE SEQUENCE [LARGE SCALE GENOMIC DNA]</scope>
    <source>
        <strain evidence="1 2">NCTC12360</strain>
    </source>
</reference>